<gene>
    <name evidence="8" type="ORF">D7N80_11940</name>
</gene>
<dbReference type="InterPro" id="IPR029063">
    <property type="entry name" value="SAM-dependent_MTases_sf"/>
</dbReference>
<dbReference type="GO" id="GO:0043565">
    <property type="term" value="F:sequence-specific DNA binding"/>
    <property type="evidence" value="ECO:0007669"/>
    <property type="project" value="TreeGrafter"/>
</dbReference>
<evidence type="ECO:0000256" key="3">
    <source>
        <dbReference type="ARBA" id="ARBA00022603"/>
    </source>
</evidence>
<dbReference type="GO" id="GO:0006298">
    <property type="term" value="P:mismatch repair"/>
    <property type="evidence" value="ECO:0007669"/>
    <property type="project" value="TreeGrafter"/>
</dbReference>
<dbReference type="InterPro" id="IPR023095">
    <property type="entry name" value="Ade_MeTrfase_dom_2"/>
</dbReference>
<dbReference type="PRINTS" id="PR00505">
    <property type="entry name" value="D12N6MTFRASE"/>
</dbReference>
<dbReference type="Gene3D" id="1.10.1020.10">
    <property type="entry name" value="Adenine-specific Methyltransferase, Domain 2"/>
    <property type="match status" value="1"/>
</dbReference>
<keyword evidence="4" id="KW-0808">Transferase</keyword>
<dbReference type="EMBL" id="RVVJ01000012">
    <property type="protein sequence ID" value="MML54014.1"/>
    <property type="molecule type" value="Genomic_DNA"/>
</dbReference>
<dbReference type="Gene3D" id="3.40.50.150">
    <property type="entry name" value="Vaccinia Virus protein VP39"/>
    <property type="match status" value="1"/>
</dbReference>
<organism evidence="8">
    <name type="scientific">Salmonella enterica I</name>
    <dbReference type="NCBI Taxonomy" id="59201"/>
    <lineage>
        <taxon>Bacteria</taxon>
        <taxon>Pseudomonadati</taxon>
        <taxon>Pseudomonadota</taxon>
        <taxon>Gammaproteobacteria</taxon>
        <taxon>Enterobacterales</taxon>
        <taxon>Enterobacteriaceae</taxon>
        <taxon>Salmonella</taxon>
    </lineage>
</organism>
<evidence type="ECO:0000256" key="5">
    <source>
        <dbReference type="ARBA" id="ARBA00022691"/>
    </source>
</evidence>
<comment type="caution">
    <text evidence="8">The sequence shown here is derived from an EMBL/GenBank/DDBJ whole genome shotgun (WGS) entry which is preliminary data.</text>
</comment>
<proteinExistence type="inferred from homology"/>
<feature type="binding site" evidence="7">
    <location>
        <position position="56"/>
    </location>
    <ligand>
        <name>S-adenosyl-L-methionine</name>
        <dbReference type="ChEBI" id="CHEBI:59789"/>
    </ligand>
</feature>
<dbReference type="PIRSF" id="PIRSF000398">
    <property type="entry name" value="M_m6A_EcoRV"/>
    <property type="match status" value="1"/>
</dbReference>
<dbReference type="Pfam" id="PF02086">
    <property type="entry name" value="MethyltransfD12"/>
    <property type="match status" value="1"/>
</dbReference>
<dbReference type="EC" id="2.1.1.72" evidence="2"/>
<dbReference type="Proteomes" id="UP000885348">
    <property type="component" value="Unassembled WGS sequence"/>
</dbReference>
<keyword evidence="3 8" id="KW-0489">Methyltransferase</keyword>
<evidence type="ECO:0000256" key="2">
    <source>
        <dbReference type="ARBA" id="ARBA00011900"/>
    </source>
</evidence>
<evidence type="ECO:0000256" key="6">
    <source>
        <dbReference type="ARBA" id="ARBA00047942"/>
    </source>
</evidence>
<dbReference type="InterPro" id="IPR012327">
    <property type="entry name" value="MeTrfase_D12"/>
</dbReference>
<protein>
    <recommendedName>
        <fullName evidence="2">site-specific DNA-methyltransferase (adenine-specific)</fullName>
        <ecNumber evidence="2">2.1.1.72</ecNumber>
    </recommendedName>
</protein>
<comment type="similarity">
    <text evidence="1">Belongs to the N(4)/N(6)-methyltransferase family.</text>
</comment>
<sequence length="256" mass="29861">MKKQPSPIVPWIGGKRRLAKHILPLFPEHTCYVEPFCGAAALFFLKKPSKVEVINDINGDLMNLYRVVKHHPDEFLRQFEWSLVSREEYDRLKSTPAETLTDIQRAARFYYLQRQAFGGRVADYTFGGRTTDSPGFNLSRIREDLSLANKRLIRACIEHQSWEQCIERYDRPYTLFYCDPPYWGAKGYGVNFPMSEYLRMAEMAKSIKGKMIISVNDIPEMRKTFAGLEMQSVGIKYNLQVTEKAKPKRELIIRNF</sequence>
<evidence type="ECO:0000256" key="7">
    <source>
        <dbReference type="PIRSR" id="PIRSR000398-1"/>
    </source>
</evidence>
<reference evidence="8" key="1">
    <citation type="submission" date="2018-09" db="EMBL/GenBank/DDBJ databases">
        <authorList>
            <person name="Ashton P.M."/>
            <person name="Dallman T."/>
            <person name="Nair S."/>
            <person name="De Pinna E."/>
            <person name="Peters T."/>
            <person name="Grant K."/>
        </authorList>
    </citation>
    <scope>NUCLEOTIDE SEQUENCE [LARGE SCALE GENOMIC DNA]</scope>
    <source>
        <strain evidence="8">598938</strain>
    </source>
</reference>
<name>A0A3R1AEM9_SALET</name>
<comment type="catalytic activity">
    <reaction evidence="6">
        <text>a 2'-deoxyadenosine in DNA + S-adenosyl-L-methionine = an N(6)-methyl-2'-deoxyadenosine in DNA + S-adenosyl-L-homocysteine + H(+)</text>
        <dbReference type="Rhea" id="RHEA:15197"/>
        <dbReference type="Rhea" id="RHEA-COMP:12418"/>
        <dbReference type="Rhea" id="RHEA-COMP:12419"/>
        <dbReference type="ChEBI" id="CHEBI:15378"/>
        <dbReference type="ChEBI" id="CHEBI:57856"/>
        <dbReference type="ChEBI" id="CHEBI:59789"/>
        <dbReference type="ChEBI" id="CHEBI:90615"/>
        <dbReference type="ChEBI" id="CHEBI:90616"/>
        <dbReference type="EC" id="2.1.1.72"/>
    </reaction>
</comment>
<dbReference type="PANTHER" id="PTHR30481">
    <property type="entry name" value="DNA ADENINE METHYLASE"/>
    <property type="match status" value="1"/>
</dbReference>
<evidence type="ECO:0000256" key="1">
    <source>
        <dbReference type="ARBA" id="ARBA00006594"/>
    </source>
</evidence>
<feature type="binding site" evidence="7">
    <location>
        <position position="15"/>
    </location>
    <ligand>
        <name>S-adenosyl-L-methionine</name>
        <dbReference type="ChEBI" id="CHEBI:59789"/>
    </ligand>
</feature>
<dbReference type="AlphaFoldDB" id="A0A3R1AEM9"/>
<evidence type="ECO:0000256" key="4">
    <source>
        <dbReference type="ARBA" id="ARBA00022679"/>
    </source>
</evidence>
<feature type="binding site" evidence="7">
    <location>
        <position position="179"/>
    </location>
    <ligand>
        <name>S-adenosyl-L-methionine</name>
        <dbReference type="ChEBI" id="CHEBI:59789"/>
    </ligand>
</feature>
<dbReference type="InterPro" id="IPR012263">
    <property type="entry name" value="M_m6A_EcoRV"/>
</dbReference>
<dbReference type="GO" id="GO:0009007">
    <property type="term" value="F:site-specific DNA-methyltransferase (adenine-specific) activity"/>
    <property type="evidence" value="ECO:0007669"/>
    <property type="project" value="UniProtKB-EC"/>
</dbReference>
<dbReference type="PANTHER" id="PTHR30481:SF4">
    <property type="entry name" value="SITE-SPECIFIC DNA-METHYLTRANSFERASE (ADENINE-SPECIFIC)"/>
    <property type="match status" value="1"/>
</dbReference>
<keyword evidence="5" id="KW-0949">S-adenosyl-L-methionine</keyword>
<dbReference type="SUPFAM" id="SSF53335">
    <property type="entry name" value="S-adenosyl-L-methionine-dependent methyltransferases"/>
    <property type="match status" value="1"/>
</dbReference>
<feature type="binding site" evidence="7">
    <location>
        <position position="11"/>
    </location>
    <ligand>
        <name>S-adenosyl-L-methionine</name>
        <dbReference type="ChEBI" id="CHEBI:59789"/>
    </ligand>
</feature>
<accession>A0A3R1AEM9</accession>
<dbReference type="GO" id="GO:0009307">
    <property type="term" value="P:DNA restriction-modification system"/>
    <property type="evidence" value="ECO:0007669"/>
    <property type="project" value="InterPro"/>
</dbReference>
<evidence type="ECO:0000313" key="8">
    <source>
        <dbReference type="EMBL" id="MML54014.1"/>
    </source>
</evidence>
<dbReference type="GO" id="GO:1904047">
    <property type="term" value="F:S-adenosyl-L-methionine binding"/>
    <property type="evidence" value="ECO:0007669"/>
    <property type="project" value="TreeGrafter"/>
</dbReference>
<dbReference type="GO" id="GO:0032259">
    <property type="term" value="P:methylation"/>
    <property type="evidence" value="ECO:0007669"/>
    <property type="project" value="UniProtKB-KW"/>
</dbReference>
<dbReference type="NCBIfam" id="TIGR00571">
    <property type="entry name" value="dam"/>
    <property type="match status" value="1"/>
</dbReference>